<name>A0AAN4HK54_BACTU</name>
<sequence length="165" mass="19302">MQEMGEKAMFDAEVVENPFIIILFIVLVGLCKVFYATNAFAFYIVITALLSIILGTIYFIYKKEYNRIKQRDMDRVKATLTRFLRTKYSTMSQINSFFVLMEEEKYVSKITILKRCFKSYQLTLTTFIPSGELLCSVTVSENKVDIDEVREISMLDLKKELYVNK</sequence>
<keyword evidence="1" id="KW-1133">Transmembrane helix</keyword>
<reference evidence="2 3" key="1">
    <citation type="journal article" date="2013" name="Genome Announc.">
        <title>Draft Genome Sequence of Bacillus thuringiensis var. thuringiensis Strain T01-328, a Brazilian Isolate That Produces a Soluble Pesticide Protein, Cry1Ia.</title>
        <authorList>
            <person name="Varani A.M."/>
            <person name="Lemos M.V."/>
            <person name="Fernandes C.C."/>
            <person name="Lemos E.G."/>
            <person name="Alves E.C."/>
            <person name="Desiderio J.A."/>
        </authorList>
    </citation>
    <scope>NUCLEOTIDE SEQUENCE [LARGE SCALE GENOMIC DNA]</scope>
    <source>
        <strain evidence="2 3">T01-328</strain>
    </source>
</reference>
<accession>A0AAN4HK54</accession>
<keyword evidence="1" id="KW-0812">Transmembrane</keyword>
<evidence type="ECO:0000313" key="3">
    <source>
        <dbReference type="Proteomes" id="UP000013487"/>
    </source>
</evidence>
<comment type="caution">
    <text evidence="2">The sequence shown here is derived from an EMBL/GenBank/DDBJ whole genome shotgun (WGS) entry which is preliminary data.</text>
</comment>
<proteinExistence type="predicted"/>
<evidence type="ECO:0000256" key="1">
    <source>
        <dbReference type="SAM" id="Phobius"/>
    </source>
</evidence>
<feature type="transmembrane region" description="Helical" evidence="1">
    <location>
        <begin position="41"/>
        <end position="61"/>
    </location>
</feature>
<protein>
    <submittedName>
        <fullName evidence="2">Uncharacterized protein</fullName>
    </submittedName>
</protein>
<dbReference type="Proteomes" id="UP000013487">
    <property type="component" value="Unassembled WGS sequence"/>
</dbReference>
<dbReference type="EMBL" id="ARXZ02000004">
    <property type="protein sequence ID" value="ERI01142.1"/>
    <property type="molecule type" value="Genomic_DNA"/>
</dbReference>
<feature type="transmembrane region" description="Helical" evidence="1">
    <location>
        <begin position="14"/>
        <end position="35"/>
    </location>
</feature>
<keyword evidence="1" id="KW-0472">Membrane</keyword>
<organism evidence="2 3">
    <name type="scientific">Bacillus thuringiensis T01-328</name>
    <dbReference type="NCBI Taxonomy" id="1324966"/>
    <lineage>
        <taxon>Bacteria</taxon>
        <taxon>Bacillati</taxon>
        <taxon>Bacillota</taxon>
        <taxon>Bacilli</taxon>
        <taxon>Bacillales</taxon>
        <taxon>Bacillaceae</taxon>
        <taxon>Bacillus</taxon>
        <taxon>Bacillus cereus group</taxon>
    </lineage>
</organism>
<evidence type="ECO:0000313" key="2">
    <source>
        <dbReference type="EMBL" id="ERI01142.1"/>
    </source>
</evidence>
<dbReference type="AlphaFoldDB" id="A0AAN4HK54"/>
<gene>
    <name evidence="2" type="ORF">BTCBT_002697</name>
</gene>